<reference evidence="2 3" key="1">
    <citation type="submission" date="2016-10" db="EMBL/GenBank/DDBJ databases">
        <authorList>
            <person name="de Groot N.N."/>
        </authorList>
    </citation>
    <scope>NUCLEOTIDE SEQUENCE [LARGE SCALE GENOMIC DNA]</scope>
    <source>
        <strain evidence="2 3">MP1X4</strain>
    </source>
</reference>
<evidence type="ECO:0000313" key="3">
    <source>
        <dbReference type="Proteomes" id="UP000199679"/>
    </source>
</evidence>
<accession>A0A1H1QBS1</accession>
<proteinExistence type="predicted"/>
<gene>
    <name evidence="2" type="ORF">SAMN05216490_0735</name>
</gene>
<dbReference type="AlphaFoldDB" id="A0A1H1QBS1"/>
<sequence length="156" mass="17853">MKRYRNLLLAICLISMSRTVVAQQHSFNSYNVPLYKGHPAKLKLKGNALAEQYRTAIRTTYYSTKDQVAYHGSTGLNFGGHYCFVYWGCGSDCQYAVVVDLKTGIVYPGTDAERGYKFQPNSRLIIVNPDPEPTTTTYKEEYWVWNEAGKKFTKLR</sequence>
<name>A0A1H1QBS1_MUCMA</name>
<organism evidence="2 3">
    <name type="scientific">Mucilaginibacter mallensis</name>
    <dbReference type="NCBI Taxonomy" id="652787"/>
    <lineage>
        <taxon>Bacteria</taxon>
        <taxon>Pseudomonadati</taxon>
        <taxon>Bacteroidota</taxon>
        <taxon>Sphingobacteriia</taxon>
        <taxon>Sphingobacteriales</taxon>
        <taxon>Sphingobacteriaceae</taxon>
        <taxon>Mucilaginibacter</taxon>
    </lineage>
</organism>
<evidence type="ECO:0000256" key="1">
    <source>
        <dbReference type="SAM" id="SignalP"/>
    </source>
</evidence>
<protein>
    <submittedName>
        <fullName evidence="2">Uncharacterized protein</fullName>
    </submittedName>
</protein>
<dbReference type="Proteomes" id="UP000199679">
    <property type="component" value="Chromosome I"/>
</dbReference>
<keyword evidence="3" id="KW-1185">Reference proteome</keyword>
<dbReference type="EMBL" id="LT629740">
    <property type="protein sequence ID" value="SDS20753.1"/>
    <property type="molecule type" value="Genomic_DNA"/>
</dbReference>
<feature type="signal peptide" evidence="1">
    <location>
        <begin position="1"/>
        <end position="22"/>
    </location>
</feature>
<keyword evidence="1" id="KW-0732">Signal</keyword>
<evidence type="ECO:0000313" key="2">
    <source>
        <dbReference type="EMBL" id="SDS20753.1"/>
    </source>
</evidence>
<feature type="chain" id="PRO_5009257533" evidence="1">
    <location>
        <begin position="23"/>
        <end position="156"/>
    </location>
</feature>